<reference evidence="1 2" key="1">
    <citation type="journal article" date="2018" name="Mol. Biol. Evol.">
        <title>Broad Genomic Sampling Reveals a Smut Pathogenic Ancestry of the Fungal Clade Ustilaginomycotina.</title>
        <authorList>
            <person name="Kijpornyongpan T."/>
            <person name="Mondo S.J."/>
            <person name="Barry K."/>
            <person name="Sandor L."/>
            <person name="Lee J."/>
            <person name="Lipzen A."/>
            <person name="Pangilinan J."/>
            <person name="LaButti K."/>
            <person name="Hainaut M."/>
            <person name="Henrissat B."/>
            <person name="Grigoriev I.V."/>
            <person name="Spatafora J.W."/>
            <person name="Aime M.C."/>
        </authorList>
    </citation>
    <scope>NUCLEOTIDE SEQUENCE [LARGE SCALE GENOMIC DNA]</scope>
    <source>
        <strain evidence="1 2">SA 807</strain>
    </source>
</reference>
<sequence>MSQDTSGTTSSNPAPAPTRNERKACWDHRDRYYDCLTKNEIAIPPGTDMSDGRGPFGKAAAEEQARKQTKFEDDLRNDPCVDLRVEYERNCAKSWIDYFNKRRVLEQRQKLMYAQGSEAGDASKGANFKR</sequence>
<name>A0ACD0P4F7_9BASI</name>
<protein>
    <submittedName>
        <fullName evidence="1">Uncharacterized protein</fullName>
    </submittedName>
</protein>
<keyword evidence="2" id="KW-1185">Reference proteome</keyword>
<proteinExistence type="predicted"/>
<gene>
    <name evidence="1" type="ORF">IE53DRAFT_236835</name>
</gene>
<evidence type="ECO:0000313" key="2">
    <source>
        <dbReference type="Proteomes" id="UP000245626"/>
    </source>
</evidence>
<organism evidence="1 2">
    <name type="scientific">Violaceomyces palustris</name>
    <dbReference type="NCBI Taxonomy" id="1673888"/>
    <lineage>
        <taxon>Eukaryota</taxon>
        <taxon>Fungi</taxon>
        <taxon>Dikarya</taxon>
        <taxon>Basidiomycota</taxon>
        <taxon>Ustilaginomycotina</taxon>
        <taxon>Ustilaginomycetes</taxon>
        <taxon>Violaceomycetales</taxon>
        <taxon>Violaceomycetaceae</taxon>
        <taxon>Violaceomyces</taxon>
    </lineage>
</organism>
<evidence type="ECO:0000313" key="1">
    <source>
        <dbReference type="EMBL" id="PWN52909.1"/>
    </source>
</evidence>
<accession>A0ACD0P4F7</accession>
<dbReference type="Proteomes" id="UP000245626">
    <property type="component" value="Unassembled WGS sequence"/>
</dbReference>
<dbReference type="EMBL" id="KZ819751">
    <property type="protein sequence ID" value="PWN52909.1"/>
    <property type="molecule type" value="Genomic_DNA"/>
</dbReference>